<dbReference type="OrthoDB" id="9806895at2"/>
<keyword evidence="2" id="KW-1185">Reference proteome</keyword>
<dbReference type="Proteomes" id="UP000321085">
    <property type="component" value="Unassembled WGS sequence"/>
</dbReference>
<proteinExistence type="predicted"/>
<evidence type="ECO:0008006" key="3">
    <source>
        <dbReference type="Google" id="ProtNLM"/>
    </source>
</evidence>
<reference evidence="1 2" key="1">
    <citation type="submission" date="2019-07" db="EMBL/GenBank/DDBJ databases">
        <title>Whole genome shotgun sequence of Microvirga aerophila NBRC 106136.</title>
        <authorList>
            <person name="Hosoyama A."/>
            <person name="Uohara A."/>
            <person name="Ohji S."/>
            <person name="Ichikawa N."/>
        </authorList>
    </citation>
    <scope>NUCLEOTIDE SEQUENCE [LARGE SCALE GENOMIC DNA]</scope>
    <source>
        <strain evidence="1 2">NBRC 106136</strain>
    </source>
</reference>
<dbReference type="Gene3D" id="3.30.2010.20">
    <property type="match status" value="1"/>
</dbReference>
<dbReference type="InterPro" id="IPR038555">
    <property type="entry name" value="Zincin_1_sf"/>
</dbReference>
<organism evidence="1 2">
    <name type="scientific">Microvirga aerophila</name>
    <dbReference type="NCBI Taxonomy" id="670291"/>
    <lineage>
        <taxon>Bacteria</taxon>
        <taxon>Pseudomonadati</taxon>
        <taxon>Pseudomonadota</taxon>
        <taxon>Alphaproteobacteria</taxon>
        <taxon>Hyphomicrobiales</taxon>
        <taxon>Methylobacteriaceae</taxon>
        <taxon>Microvirga</taxon>
    </lineage>
</organism>
<dbReference type="Pfam" id="PF06262">
    <property type="entry name" value="Zincin_1"/>
    <property type="match status" value="1"/>
</dbReference>
<dbReference type="AlphaFoldDB" id="A0A512BX47"/>
<dbReference type="InterPro" id="IPR010428">
    <property type="entry name" value="Zincin_1"/>
</dbReference>
<sequence length="147" mass="16554">MRDKTLTDKNATDLANLQAPTLADFEMLAGEAYERLPEDFRRLCDGVVIKIDDFPDDDTLREMDCETPFDLLGLFRGIGLAQGGGMMQTGQFPNMVWLYRRPILDYWAEHEESLGHIITHVLVHEIGHHFGLSDDDMEAIEAATGEG</sequence>
<comment type="caution">
    <text evidence="1">The sequence shown here is derived from an EMBL/GenBank/DDBJ whole genome shotgun (WGS) entry which is preliminary data.</text>
</comment>
<protein>
    <recommendedName>
        <fullName evidence="3">Zn-dependent protease</fullName>
    </recommendedName>
</protein>
<evidence type="ECO:0000313" key="1">
    <source>
        <dbReference type="EMBL" id="GEO16526.1"/>
    </source>
</evidence>
<dbReference type="CDD" id="cd12952">
    <property type="entry name" value="MMP_ACEL2062"/>
    <property type="match status" value="1"/>
</dbReference>
<evidence type="ECO:0000313" key="2">
    <source>
        <dbReference type="Proteomes" id="UP000321085"/>
    </source>
</evidence>
<gene>
    <name evidence="1" type="ORF">MAE02_42220</name>
</gene>
<name>A0A512BX47_9HYPH</name>
<dbReference type="SUPFAM" id="SSF55486">
    <property type="entry name" value="Metalloproteases ('zincins'), catalytic domain"/>
    <property type="match status" value="1"/>
</dbReference>
<accession>A0A512BX47</accession>
<dbReference type="EMBL" id="BJYU01000067">
    <property type="protein sequence ID" value="GEO16526.1"/>
    <property type="molecule type" value="Genomic_DNA"/>
</dbReference>
<dbReference type="RefSeq" id="WP_114186084.1">
    <property type="nucleotide sequence ID" value="NZ_BJYU01000067.1"/>
</dbReference>